<dbReference type="SUPFAM" id="SSF52540">
    <property type="entry name" value="P-loop containing nucleoside triphosphate hydrolases"/>
    <property type="match status" value="1"/>
</dbReference>
<evidence type="ECO:0000256" key="2">
    <source>
        <dbReference type="ARBA" id="ARBA00022737"/>
    </source>
</evidence>
<accession>A0A7R7XZN7</accession>
<dbReference type="GO" id="GO:0050688">
    <property type="term" value="P:regulation of defense response to virus"/>
    <property type="evidence" value="ECO:0007669"/>
    <property type="project" value="UniProtKB-KW"/>
</dbReference>
<dbReference type="RefSeq" id="XP_041561765.1">
    <property type="nucleotide sequence ID" value="XM_041696100.1"/>
</dbReference>
<dbReference type="AlphaFoldDB" id="A0A7R7XZN7"/>
<dbReference type="GO" id="GO:0004386">
    <property type="term" value="F:helicase activity"/>
    <property type="evidence" value="ECO:0007669"/>
    <property type="project" value="UniProtKB-KW"/>
</dbReference>
<dbReference type="EMBL" id="AP024449">
    <property type="protein sequence ID" value="BCS29579.1"/>
    <property type="molecule type" value="Genomic_DNA"/>
</dbReference>
<keyword evidence="2" id="KW-0677">Repeat</keyword>
<organism evidence="14 15">
    <name type="scientific">Aspergillus puulaauensis</name>
    <dbReference type="NCBI Taxonomy" id="1220207"/>
    <lineage>
        <taxon>Eukaryota</taxon>
        <taxon>Fungi</taxon>
        <taxon>Dikarya</taxon>
        <taxon>Ascomycota</taxon>
        <taxon>Pezizomycotina</taxon>
        <taxon>Eurotiomycetes</taxon>
        <taxon>Eurotiomycetidae</taxon>
        <taxon>Eurotiales</taxon>
        <taxon>Aspergillaceae</taxon>
        <taxon>Aspergillus</taxon>
    </lineage>
</organism>
<name>A0A7R7XZN7_9EURO</name>
<dbReference type="Proteomes" id="UP000654913">
    <property type="component" value="Chromosome 7"/>
</dbReference>
<feature type="domain" description="RNase III" evidence="11">
    <location>
        <begin position="719"/>
        <end position="901"/>
    </location>
</feature>
<evidence type="ECO:0000256" key="1">
    <source>
        <dbReference type="ARBA" id="ARBA00022721"/>
    </source>
</evidence>
<dbReference type="Gene3D" id="3.40.50.300">
    <property type="entry name" value="P-loop containing nucleotide triphosphate hydrolases"/>
    <property type="match status" value="1"/>
</dbReference>
<evidence type="ECO:0000256" key="3">
    <source>
        <dbReference type="ARBA" id="ARBA00022741"/>
    </source>
</evidence>
<feature type="domain" description="Helicase C-terminal" evidence="12">
    <location>
        <begin position="1"/>
        <end position="159"/>
    </location>
</feature>
<feature type="domain" description="RNase III" evidence="11">
    <location>
        <begin position="537"/>
        <end position="677"/>
    </location>
</feature>
<dbReference type="SMART" id="SM00535">
    <property type="entry name" value="RIBOc"/>
    <property type="match status" value="2"/>
</dbReference>
<dbReference type="InterPro" id="IPR036389">
    <property type="entry name" value="RNase_III_sf"/>
</dbReference>
<evidence type="ECO:0000256" key="9">
    <source>
        <dbReference type="ARBA" id="ARBA00025403"/>
    </source>
</evidence>
<dbReference type="InterPro" id="IPR027417">
    <property type="entry name" value="P-loop_NTPase"/>
</dbReference>
<dbReference type="GO" id="GO:0005524">
    <property type="term" value="F:ATP binding"/>
    <property type="evidence" value="ECO:0007669"/>
    <property type="project" value="UniProtKB-KW"/>
</dbReference>
<keyword evidence="8" id="KW-0051">Antiviral defense</keyword>
<keyword evidence="6" id="KW-0067">ATP-binding</keyword>
<dbReference type="GO" id="GO:0030422">
    <property type="term" value="P:siRNA processing"/>
    <property type="evidence" value="ECO:0007669"/>
    <property type="project" value="TreeGrafter"/>
</dbReference>
<dbReference type="PANTHER" id="PTHR14950:SF37">
    <property type="entry name" value="ENDORIBONUCLEASE DICER"/>
    <property type="match status" value="1"/>
</dbReference>
<dbReference type="GO" id="GO:0004525">
    <property type="term" value="F:ribonuclease III activity"/>
    <property type="evidence" value="ECO:0007669"/>
    <property type="project" value="InterPro"/>
</dbReference>
<dbReference type="GO" id="GO:0005737">
    <property type="term" value="C:cytoplasm"/>
    <property type="evidence" value="ECO:0007669"/>
    <property type="project" value="TreeGrafter"/>
</dbReference>
<dbReference type="GO" id="GO:0051607">
    <property type="term" value="P:defense response to virus"/>
    <property type="evidence" value="ECO:0007669"/>
    <property type="project" value="UniProtKB-KW"/>
</dbReference>
<dbReference type="InterPro" id="IPR005034">
    <property type="entry name" value="Dicer_dimerisation"/>
</dbReference>
<evidence type="ECO:0000259" key="12">
    <source>
        <dbReference type="PROSITE" id="PS51194"/>
    </source>
</evidence>
<dbReference type="Pfam" id="PF03368">
    <property type="entry name" value="Dicer_dimer"/>
    <property type="match status" value="1"/>
</dbReference>
<dbReference type="GeneID" id="64979576"/>
<evidence type="ECO:0000259" key="11">
    <source>
        <dbReference type="PROSITE" id="PS50142"/>
    </source>
</evidence>
<evidence type="ECO:0000256" key="10">
    <source>
        <dbReference type="PROSITE-ProRule" id="PRU00657"/>
    </source>
</evidence>
<dbReference type="InterPro" id="IPR001650">
    <property type="entry name" value="Helicase_C-like"/>
</dbReference>
<dbReference type="PROSITE" id="PS50142">
    <property type="entry name" value="RNASE_3_2"/>
    <property type="match status" value="2"/>
</dbReference>
<keyword evidence="7 10" id="KW-0694">RNA-binding</keyword>
<evidence type="ECO:0000256" key="7">
    <source>
        <dbReference type="ARBA" id="ARBA00022884"/>
    </source>
</evidence>
<comment type="function">
    <text evidence="9">Dicer-like endonuclease involved in cleaving double-stranded RNA in the RNA interference (RNAi) pathway. Produces 21 to 25 bp dsRNAs (siRNAs) which target the selective destruction of homologous RNAs leading to sequence-specific suppression of gene expression, called post-transcriptional gene silencing (PTGS). Part of a broad host defense response against viral infection and transposons.</text>
</comment>
<dbReference type="PROSITE" id="PS51327">
    <property type="entry name" value="DICER_DSRBF"/>
    <property type="match status" value="1"/>
</dbReference>
<evidence type="ECO:0000256" key="8">
    <source>
        <dbReference type="ARBA" id="ARBA00023118"/>
    </source>
</evidence>
<dbReference type="InterPro" id="IPR038248">
    <property type="entry name" value="Dicer_dimer_sf"/>
</dbReference>
<reference evidence="14" key="1">
    <citation type="submission" date="2021-01" db="EMBL/GenBank/DDBJ databases">
        <authorList>
            <consortium name="Aspergillus puulaauensis MK2 genome sequencing consortium"/>
            <person name="Kazuki M."/>
            <person name="Futagami T."/>
        </authorList>
    </citation>
    <scope>NUCLEOTIDE SEQUENCE</scope>
    <source>
        <strain evidence="14">MK2</strain>
    </source>
</reference>
<evidence type="ECO:0000256" key="5">
    <source>
        <dbReference type="ARBA" id="ARBA00022806"/>
    </source>
</evidence>
<dbReference type="InterPro" id="IPR000999">
    <property type="entry name" value="RNase_III_dom"/>
</dbReference>
<dbReference type="KEGG" id="apuu:APUU_71149S"/>
<dbReference type="CDD" id="cd00593">
    <property type="entry name" value="RIBOc"/>
    <property type="match status" value="2"/>
</dbReference>
<dbReference type="PANTHER" id="PTHR14950">
    <property type="entry name" value="DICER-RELATED"/>
    <property type="match status" value="1"/>
</dbReference>
<dbReference type="Gene3D" id="1.10.1520.10">
    <property type="entry name" value="Ribonuclease III domain"/>
    <property type="match status" value="2"/>
</dbReference>
<dbReference type="PROSITE" id="PS51194">
    <property type="entry name" value="HELICASE_CTER"/>
    <property type="match status" value="1"/>
</dbReference>
<reference evidence="14" key="2">
    <citation type="submission" date="2021-02" db="EMBL/GenBank/DDBJ databases">
        <title>Aspergillus puulaauensis MK2 genome sequence.</title>
        <authorList>
            <person name="Futagami T."/>
            <person name="Mori K."/>
            <person name="Kadooka C."/>
            <person name="Tanaka T."/>
        </authorList>
    </citation>
    <scope>NUCLEOTIDE SEQUENCE</scope>
    <source>
        <strain evidence="14">MK2</strain>
    </source>
</reference>
<gene>
    <name evidence="14" type="primary">DCL2_1</name>
    <name evidence="14" type="ORF">APUU_71149S</name>
</gene>
<keyword evidence="1" id="KW-0930">Antiviral protein</keyword>
<keyword evidence="3" id="KW-0547">Nucleotide-binding</keyword>
<sequence length="1016" mass="114847">MLAYNEKFRGIVFVKERSTVVALKSVIENYPPAKGLFRCGTFVGLSNCWGSSRFDIIGPRQQAESLIKFRTGYLNLIIATNALEEGIDVPACNTVVSFDRPETLISFIQRRGRARQKHSVFINIVGDTDSENALMQFQGDEAELIKVYQDENRKEEDLEKRNEKYNDEHLYFRVERTGAQITLHESVSNLYNFCSSIPCRGYVANRPCFIYQSNDIGLIQATVQLPRSLDPSLHRISGSRWWSRKQLAKEDAALQAYIALFNAQLVNDHLIPSQPEDLLGQSFPRKSRYEIPPQYSPWANAAGLWNSDSGLFYHQLRISRPGESDTALLMVIPICIPFEIRFPLFIRRGITYTAIIEAGRAAIMQDISIGRRVTRLILSSAFRRRLPSDRDDFINMFVRDLDHTKLERFLIDLSGTTSLVDTLKEGVSSSSLGLLRSTEAVSLPRIIKSLPPPMHARTITTVQNIDTYPFSWRCNFLRPFRTEKRPLVETESSSTSPDGKVLLSLEHFVVDRLPYQYAEAARFIPSINFEVGVYLIAERLRREFFAGISFRRMDLLATALRPSCTESQTTLRTLAFFGDSILRFIVSDQLFLHHPHWHEGLLSKLKDAILSDSALAHAAVSRGLAKFLVTESFNGKRWKPSFILDFVHEKLNRKDIGAATLSDMAKAIIGASYLSDGLGEASECASRIFPRIKSWRESSLHDGDYMETRPQGIRFTAEWERLECLLGHSFRDKSLLVEAMTHPSYIGSYQTTSYGRLAFLGSSVLDMVAVNHLHRQHDDMTTARLQSLKAAVTNNRILTFFCMGFENECQREDVNTDDKNNIHTTLKRYSLNMRDFLQSHDQDLPRQLSSSISSKRFHRLQKALQIDGNYPWIKLADFAPSSSPLSDIVQSCFGAIYIDTRGGLHDCKRLAQRLGIISLLDNLIERNVATDHPKKILCSLRPKAKISYHFVKDDDRMSQCRVLVDGSEVVTVKGSKSRAAMVVYAANAASCHLSNMDSLGKDAGAADGRPTVSLGL</sequence>
<evidence type="ECO:0000256" key="4">
    <source>
        <dbReference type="ARBA" id="ARBA00022801"/>
    </source>
</evidence>
<dbReference type="Pfam" id="PF00636">
    <property type="entry name" value="Ribonuclease_3"/>
    <property type="match status" value="2"/>
</dbReference>
<evidence type="ECO:0000313" key="14">
    <source>
        <dbReference type="EMBL" id="BCS29579.1"/>
    </source>
</evidence>
<keyword evidence="15" id="KW-1185">Reference proteome</keyword>
<dbReference type="OrthoDB" id="416741at2759"/>
<proteinExistence type="predicted"/>
<evidence type="ECO:0000256" key="6">
    <source>
        <dbReference type="ARBA" id="ARBA00022840"/>
    </source>
</evidence>
<evidence type="ECO:0000313" key="15">
    <source>
        <dbReference type="Proteomes" id="UP000654913"/>
    </source>
</evidence>
<dbReference type="GO" id="GO:0003723">
    <property type="term" value="F:RNA binding"/>
    <property type="evidence" value="ECO:0007669"/>
    <property type="project" value="UniProtKB-UniRule"/>
</dbReference>
<dbReference type="Pfam" id="PF00271">
    <property type="entry name" value="Helicase_C"/>
    <property type="match status" value="1"/>
</dbReference>
<dbReference type="Gene3D" id="3.30.160.380">
    <property type="entry name" value="Dicer dimerisation domain"/>
    <property type="match status" value="1"/>
</dbReference>
<keyword evidence="5" id="KW-0347">Helicase</keyword>
<dbReference type="GO" id="GO:0005634">
    <property type="term" value="C:nucleus"/>
    <property type="evidence" value="ECO:0007669"/>
    <property type="project" value="TreeGrafter"/>
</dbReference>
<keyword evidence="4" id="KW-0378">Hydrolase</keyword>
<feature type="domain" description="Dicer dsRNA-binding fold" evidence="13">
    <location>
        <begin position="186"/>
        <end position="280"/>
    </location>
</feature>
<protein>
    <submittedName>
        <fullName evidence="14">Dicer-like protein 2</fullName>
    </submittedName>
</protein>
<dbReference type="SUPFAM" id="SSF69065">
    <property type="entry name" value="RNase III domain-like"/>
    <property type="match status" value="2"/>
</dbReference>
<dbReference type="SMART" id="SM00490">
    <property type="entry name" value="HELICc"/>
    <property type="match status" value="1"/>
</dbReference>
<evidence type="ECO:0000259" key="13">
    <source>
        <dbReference type="PROSITE" id="PS51327"/>
    </source>
</evidence>